<name>A0A379C3P9_9FIRM</name>
<dbReference type="PANTHER" id="PTHR15892:SF2">
    <property type="entry name" value="LARGE RIBOSOMAL SUBUNIT PROTEIN UL30M"/>
    <property type="match status" value="1"/>
</dbReference>
<comment type="subunit">
    <text evidence="2 5">Part of the 50S ribosomal subunit.</text>
</comment>
<dbReference type="FunFam" id="3.30.1390.20:FF:000001">
    <property type="entry name" value="50S ribosomal protein L30"/>
    <property type="match status" value="1"/>
</dbReference>
<dbReference type="AlphaFoldDB" id="A0A379C3P9"/>
<dbReference type="GO" id="GO:0022625">
    <property type="term" value="C:cytosolic large ribosomal subunit"/>
    <property type="evidence" value="ECO:0007669"/>
    <property type="project" value="TreeGrafter"/>
</dbReference>
<keyword evidence="3 5" id="KW-0689">Ribosomal protein</keyword>
<dbReference type="GO" id="GO:0006412">
    <property type="term" value="P:translation"/>
    <property type="evidence" value="ECO:0007669"/>
    <property type="project" value="UniProtKB-UniRule"/>
</dbReference>
<gene>
    <name evidence="5 7" type="primary">rpmD</name>
    <name evidence="7" type="ORF">NCTC13149_00662</name>
</gene>
<accession>A0A379C3P9</accession>
<reference evidence="7 8" key="1">
    <citation type="submission" date="2018-06" db="EMBL/GenBank/DDBJ databases">
        <authorList>
            <consortium name="Pathogen Informatics"/>
            <person name="Doyle S."/>
        </authorList>
    </citation>
    <scope>NUCLEOTIDE SEQUENCE [LARGE SCALE GENOMIC DNA]</scope>
    <source>
        <strain evidence="7 8">NCTC13149</strain>
    </source>
</reference>
<dbReference type="SUPFAM" id="SSF55129">
    <property type="entry name" value="Ribosomal protein L30p/L7e"/>
    <property type="match status" value="1"/>
</dbReference>
<dbReference type="CDD" id="cd01658">
    <property type="entry name" value="Ribosomal_L30"/>
    <property type="match status" value="1"/>
</dbReference>
<dbReference type="InterPro" id="IPR005996">
    <property type="entry name" value="Ribosomal_uL30_bac-type"/>
</dbReference>
<evidence type="ECO:0000259" key="6">
    <source>
        <dbReference type="Pfam" id="PF00327"/>
    </source>
</evidence>
<evidence type="ECO:0000256" key="2">
    <source>
        <dbReference type="ARBA" id="ARBA00011838"/>
    </source>
</evidence>
<dbReference type="Pfam" id="PF00327">
    <property type="entry name" value="Ribosomal_L30"/>
    <property type="match status" value="1"/>
</dbReference>
<protein>
    <recommendedName>
        <fullName evidence="5">Large ribosomal subunit protein uL30</fullName>
    </recommendedName>
</protein>
<dbReference type="Gene3D" id="3.30.1390.20">
    <property type="entry name" value="Ribosomal protein L30, ferredoxin-like fold domain"/>
    <property type="match status" value="1"/>
</dbReference>
<dbReference type="STRING" id="1122949.GCA_000378725_00387"/>
<sequence>MSTLKIKLVKSPIGKIPVHRKTIKALGLNKLGQVVEKNDTPQIRGMIKQVEYMLEVEE</sequence>
<evidence type="ECO:0000313" key="7">
    <source>
        <dbReference type="EMBL" id="SUB56853.1"/>
    </source>
</evidence>
<organism evidence="7 8">
    <name type="scientific">Peptoniphilus lacrimalis</name>
    <dbReference type="NCBI Taxonomy" id="33031"/>
    <lineage>
        <taxon>Bacteria</taxon>
        <taxon>Bacillati</taxon>
        <taxon>Bacillota</taxon>
        <taxon>Tissierellia</taxon>
        <taxon>Tissierellales</taxon>
        <taxon>Peptoniphilaceae</taxon>
        <taxon>Peptoniphilus</taxon>
    </lineage>
</organism>
<dbReference type="HAMAP" id="MF_01371_B">
    <property type="entry name" value="Ribosomal_uL30_B"/>
    <property type="match status" value="1"/>
</dbReference>
<evidence type="ECO:0000256" key="1">
    <source>
        <dbReference type="ARBA" id="ARBA00007594"/>
    </source>
</evidence>
<dbReference type="GO" id="GO:0003735">
    <property type="term" value="F:structural constituent of ribosome"/>
    <property type="evidence" value="ECO:0007669"/>
    <property type="project" value="InterPro"/>
</dbReference>
<comment type="similarity">
    <text evidence="1 5">Belongs to the universal ribosomal protein uL30 family.</text>
</comment>
<dbReference type="PANTHER" id="PTHR15892">
    <property type="entry name" value="MITOCHONDRIAL RIBOSOMAL PROTEIN L30"/>
    <property type="match status" value="1"/>
</dbReference>
<evidence type="ECO:0000256" key="5">
    <source>
        <dbReference type="HAMAP-Rule" id="MF_01371"/>
    </source>
</evidence>
<dbReference type="NCBIfam" id="TIGR01308">
    <property type="entry name" value="rpmD_bact"/>
    <property type="match status" value="1"/>
</dbReference>
<evidence type="ECO:0000256" key="4">
    <source>
        <dbReference type="ARBA" id="ARBA00023274"/>
    </source>
</evidence>
<dbReference type="Proteomes" id="UP000255517">
    <property type="component" value="Unassembled WGS sequence"/>
</dbReference>
<dbReference type="InterPro" id="IPR036919">
    <property type="entry name" value="Ribo_uL30_ferredoxin-like_sf"/>
</dbReference>
<feature type="domain" description="Large ribosomal subunit protein uL30-like ferredoxin-like fold" evidence="6">
    <location>
        <begin position="4"/>
        <end position="53"/>
    </location>
</feature>
<dbReference type="InterPro" id="IPR016082">
    <property type="entry name" value="Ribosomal_uL30_ferredoxin-like"/>
</dbReference>
<proteinExistence type="inferred from homology"/>
<dbReference type="EMBL" id="UGSZ01000001">
    <property type="protein sequence ID" value="SUB56853.1"/>
    <property type="molecule type" value="Genomic_DNA"/>
</dbReference>
<dbReference type="PIRSF" id="PIRSF002211">
    <property type="entry name" value="Ribosomal_L30_bac-type"/>
    <property type="match status" value="1"/>
</dbReference>
<keyword evidence="4 5" id="KW-0687">Ribonucleoprotein</keyword>
<dbReference type="OrthoDB" id="9812790at2"/>
<evidence type="ECO:0000256" key="3">
    <source>
        <dbReference type="ARBA" id="ARBA00022980"/>
    </source>
</evidence>
<evidence type="ECO:0000313" key="8">
    <source>
        <dbReference type="Proteomes" id="UP000255517"/>
    </source>
</evidence>
<dbReference type="RefSeq" id="WP_004824843.1">
    <property type="nucleotide sequence ID" value="NZ_CAMUOS010000003.1"/>
</dbReference>